<name>H9BWY7_9ARCH</name>
<protein>
    <recommendedName>
        <fullName evidence="2">Roadblock/LAMTOR2 domain-containing protein</fullName>
    </recommendedName>
</protein>
<accession>H9BWY7</accession>
<dbReference type="AlphaFoldDB" id="H9BWY7"/>
<organism evidence="1">
    <name type="scientific">uncultured archaeon W4-93a</name>
    <dbReference type="NCBI Taxonomy" id="1131007"/>
    <lineage>
        <taxon>Archaea</taxon>
        <taxon>environmental samples</taxon>
    </lineage>
</organism>
<dbReference type="Pfam" id="PF20364">
    <property type="entry name" value="DUF6659"/>
    <property type="match status" value="1"/>
</dbReference>
<proteinExistence type="predicted"/>
<reference evidence="1" key="1">
    <citation type="submission" date="2011-11" db="EMBL/GenBank/DDBJ databases">
        <title>Construction and analysis of a metagenome of deep-sea sediment.</title>
        <authorList>
            <person name="Huo Y.-Y."/>
            <person name="Cheng H."/>
            <person name="Wu M."/>
        </authorList>
    </citation>
    <scope>NUCLEOTIDE SEQUENCE</scope>
</reference>
<sequence length="130" mass="15175">MVNVSDLEKICQQIVKLDPKMRSARIINNRGHLVAGGMREGLPALEEYKQDEMMFMELALRVRMRHDFDKELGKVHFSMSYRDKVIIMSFPLDNDDVLLTSGEREIDFKKIPFKILEIIKDLRASQISTF</sequence>
<evidence type="ECO:0000313" key="1">
    <source>
        <dbReference type="EMBL" id="AFD03309.1"/>
    </source>
</evidence>
<evidence type="ECO:0008006" key="2">
    <source>
        <dbReference type="Google" id="ProtNLM"/>
    </source>
</evidence>
<dbReference type="InterPro" id="IPR046600">
    <property type="entry name" value="DUF6659"/>
</dbReference>
<dbReference type="EMBL" id="JQ085821">
    <property type="protein sequence ID" value="AFD03309.1"/>
    <property type="molecule type" value="Genomic_DNA"/>
</dbReference>